<reference evidence="1" key="1">
    <citation type="submission" date="2021-12" db="EMBL/GenBank/DDBJ databases">
        <title>Prjna785345.</title>
        <authorList>
            <person name="Rujirawat T."/>
            <person name="Krajaejun T."/>
        </authorList>
    </citation>
    <scope>NUCLEOTIDE SEQUENCE</scope>
    <source>
        <strain evidence="1">Pi057C3</strain>
    </source>
</reference>
<sequence>MAVAHETRGAAAVVELPATDIEAHVPFSMLRCLFTLVAVGLVATDTPRAGLALRSFYESMFVRVEPDRYVHFGPYEYSVVHIDRGRDGGFPGSAWSFDTAGNIVERSVSSAPLWVYKFDTTSIVLRAVARELQVTSVPRCVHYETACDAQTLPLPVVFKMLDDLMTAIGSHSLTSILRGTAQGYIWLRLAMLVFGCYIGRASEPQLRGLGTIEIK</sequence>
<protein>
    <submittedName>
        <fullName evidence="1">Uncharacterized protein</fullName>
    </submittedName>
</protein>
<evidence type="ECO:0000313" key="1">
    <source>
        <dbReference type="EMBL" id="KAJ0394745.1"/>
    </source>
</evidence>
<keyword evidence="2" id="KW-1185">Reference proteome</keyword>
<organism evidence="1 2">
    <name type="scientific">Pythium insidiosum</name>
    <name type="common">Pythiosis disease agent</name>
    <dbReference type="NCBI Taxonomy" id="114742"/>
    <lineage>
        <taxon>Eukaryota</taxon>
        <taxon>Sar</taxon>
        <taxon>Stramenopiles</taxon>
        <taxon>Oomycota</taxon>
        <taxon>Peronosporomycetes</taxon>
        <taxon>Pythiales</taxon>
        <taxon>Pythiaceae</taxon>
        <taxon>Pythium</taxon>
    </lineage>
</organism>
<name>A0AAD5LC28_PYTIN</name>
<dbReference type="AlphaFoldDB" id="A0AAD5LC28"/>
<comment type="caution">
    <text evidence="1">The sequence shown here is derived from an EMBL/GenBank/DDBJ whole genome shotgun (WGS) entry which is preliminary data.</text>
</comment>
<accession>A0AAD5LC28</accession>
<dbReference type="EMBL" id="JAKCXM010000387">
    <property type="protein sequence ID" value="KAJ0394745.1"/>
    <property type="molecule type" value="Genomic_DNA"/>
</dbReference>
<dbReference type="Proteomes" id="UP001209570">
    <property type="component" value="Unassembled WGS sequence"/>
</dbReference>
<evidence type="ECO:0000313" key="2">
    <source>
        <dbReference type="Proteomes" id="UP001209570"/>
    </source>
</evidence>
<proteinExistence type="predicted"/>
<gene>
    <name evidence="1" type="ORF">P43SY_004047</name>
</gene>